<dbReference type="InterPro" id="IPR036412">
    <property type="entry name" value="HAD-like_sf"/>
</dbReference>
<keyword evidence="5" id="KW-0175">Coiled coil</keyword>
<evidence type="ECO:0000313" key="8">
    <source>
        <dbReference type="Proteomes" id="UP000054698"/>
    </source>
</evidence>
<evidence type="ECO:0000313" key="6">
    <source>
        <dbReference type="EMBL" id="KTC95575.1"/>
    </source>
</evidence>
<name>A0A0W0TIY9_9GAMM</name>
<dbReference type="Gene3D" id="3.40.50.1000">
    <property type="entry name" value="HAD superfamily/HAD-like"/>
    <property type="match status" value="2"/>
</dbReference>
<dbReference type="SUPFAM" id="SSF56784">
    <property type="entry name" value="HAD-like"/>
    <property type="match status" value="1"/>
</dbReference>
<dbReference type="STRING" id="453.Lfee_3240"/>
<comment type="similarity">
    <text evidence="1">Belongs to the 5'(3')-deoxyribonucleotidase family.</text>
</comment>
<dbReference type="Proteomes" id="UP000054698">
    <property type="component" value="Unassembled WGS sequence"/>
</dbReference>
<dbReference type="Proteomes" id="UP000251942">
    <property type="component" value="Unassembled WGS sequence"/>
</dbReference>
<evidence type="ECO:0000313" key="9">
    <source>
        <dbReference type="Proteomes" id="UP000251942"/>
    </source>
</evidence>
<reference evidence="6 8" key="1">
    <citation type="submission" date="2015-11" db="EMBL/GenBank/DDBJ databases">
        <title>Genomic analysis of 38 Legionella species identifies large and diverse effector repertoires.</title>
        <authorList>
            <person name="Burstein D."/>
            <person name="Amaro F."/>
            <person name="Zusman T."/>
            <person name="Lifshitz Z."/>
            <person name="Cohen O."/>
            <person name="Gilbert J.A."/>
            <person name="Pupko T."/>
            <person name="Shuman H.A."/>
            <person name="Segal G."/>
        </authorList>
    </citation>
    <scope>NUCLEOTIDE SEQUENCE [LARGE SCALE GENOMIC DNA]</scope>
    <source>
        <strain evidence="6 8">WO-44C</strain>
    </source>
</reference>
<reference evidence="7 9" key="2">
    <citation type="submission" date="2018-06" db="EMBL/GenBank/DDBJ databases">
        <authorList>
            <consortium name="Pathogen Informatics"/>
            <person name="Doyle S."/>
        </authorList>
    </citation>
    <scope>NUCLEOTIDE SEQUENCE [LARGE SCALE GENOMIC DNA]</scope>
    <source>
        <strain evidence="7 9">NCTC12022</strain>
    </source>
</reference>
<evidence type="ECO:0000256" key="1">
    <source>
        <dbReference type="ARBA" id="ARBA00009589"/>
    </source>
</evidence>
<keyword evidence="8" id="KW-1185">Reference proteome</keyword>
<evidence type="ECO:0000256" key="3">
    <source>
        <dbReference type="ARBA" id="ARBA00022801"/>
    </source>
</evidence>
<dbReference type="RefSeq" id="WP_058448014.1">
    <property type="nucleotide sequence ID" value="NZ_CAAAHT010000029.1"/>
</dbReference>
<dbReference type="GO" id="GO:0008253">
    <property type="term" value="F:5'-nucleotidase activity"/>
    <property type="evidence" value="ECO:0007669"/>
    <property type="project" value="TreeGrafter"/>
</dbReference>
<dbReference type="InterPro" id="IPR016695">
    <property type="entry name" value="Pur_nucleotidase"/>
</dbReference>
<keyword evidence="2" id="KW-0479">Metal-binding</keyword>
<evidence type="ECO:0000256" key="2">
    <source>
        <dbReference type="ARBA" id="ARBA00022723"/>
    </source>
</evidence>
<dbReference type="GO" id="GO:0046872">
    <property type="term" value="F:metal ion binding"/>
    <property type="evidence" value="ECO:0007669"/>
    <property type="project" value="UniProtKB-KW"/>
</dbReference>
<dbReference type="InterPro" id="IPR008380">
    <property type="entry name" value="HAD-SF_hydro_IG_5-nucl"/>
</dbReference>
<sequence>MNQKVFVNRILNMKKIKLIGLDMDHTLVRYNTKNFEELVFKLVIDKLIEKKHYPEIIRSVKFNFHDAIRGLVIDSKNGNILKLSRYAAIRHSHHGTRPISFAEQKKIYRSIYVDLNDPNYMAIDTSFSIAFCVLYGQLIDLKDKHPQEFPSYSTIAIDVLNCVDTVHSDGSLKSYISQNLDNYVIKEKEVVDGLKRLIRHGKKIFILTNSEYHYTNLLLEHTLGHFLNKGETWHDLFEYVITLANKPRFFYDNLRFLLINPSDGKMTNLNGRIVPGIYQGGSARKLTDDLEINGDEILYIGDHIYGDILRLKKDCNWRTALVVEELGEEIDSHTKALPIENKIVATMNIKKTLEQQYIDLHTISIESESKQYDDELAELQKQITVLDTEISKLLQEEQTFYNPQWGRVFRAGAEESYFAYQVDRFACIYMEKLTDLLAQSPITYFRANRRPLAHDLDN</sequence>
<dbReference type="PIRSF" id="PIRSF017434">
    <property type="entry name" value="Purine_5'-nucleotidase"/>
    <property type="match status" value="1"/>
</dbReference>
<evidence type="ECO:0000256" key="5">
    <source>
        <dbReference type="SAM" id="Coils"/>
    </source>
</evidence>
<keyword evidence="4" id="KW-0460">Magnesium</keyword>
<dbReference type="Pfam" id="PF05761">
    <property type="entry name" value="5_nucleotid"/>
    <property type="match status" value="1"/>
</dbReference>
<accession>A0A0W0TIY9</accession>
<dbReference type="NCBIfam" id="TIGR02244">
    <property type="entry name" value="HAD-IG-Ncltidse"/>
    <property type="match status" value="1"/>
</dbReference>
<gene>
    <name evidence="6" type="ORF">Lfee_3240</name>
    <name evidence="7" type="ORF">NCTC12022_03526</name>
</gene>
<proteinExistence type="inferred from homology"/>
<evidence type="ECO:0000256" key="4">
    <source>
        <dbReference type="ARBA" id="ARBA00022842"/>
    </source>
</evidence>
<dbReference type="EMBL" id="UASS01000040">
    <property type="protein sequence ID" value="SPX62761.1"/>
    <property type="molecule type" value="Genomic_DNA"/>
</dbReference>
<dbReference type="EMBL" id="LNYB01000085">
    <property type="protein sequence ID" value="KTC95575.1"/>
    <property type="molecule type" value="Genomic_DNA"/>
</dbReference>
<keyword evidence="3" id="KW-0378">Hydrolase</keyword>
<dbReference type="InterPro" id="IPR023214">
    <property type="entry name" value="HAD_sf"/>
</dbReference>
<dbReference type="AlphaFoldDB" id="A0A0W0TIY9"/>
<evidence type="ECO:0000313" key="7">
    <source>
        <dbReference type="EMBL" id="SPX62761.1"/>
    </source>
</evidence>
<dbReference type="PATRIC" id="fig|453.4.peg.3528"/>
<protein>
    <submittedName>
        <fullName evidence="6">Cytosolic IMP-GMP specific 5'-nucleotidase</fullName>
    </submittedName>
</protein>
<dbReference type="PANTHER" id="PTHR12103">
    <property type="entry name" value="5'-NUCLEOTIDASE DOMAIN-CONTAINING"/>
    <property type="match status" value="1"/>
</dbReference>
<dbReference type="PANTHER" id="PTHR12103:SF22">
    <property type="entry name" value="HAD-SUPERFAMILY HYDROLASE, SUBFAMILY IG, 5'-NUCLEOTIDASE"/>
    <property type="match status" value="1"/>
</dbReference>
<feature type="coiled-coil region" evidence="5">
    <location>
        <begin position="362"/>
        <end position="396"/>
    </location>
</feature>
<dbReference type="OrthoDB" id="5631558at2"/>
<organism evidence="6 8">
    <name type="scientific">Legionella feeleii</name>
    <dbReference type="NCBI Taxonomy" id="453"/>
    <lineage>
        <taxon>Bacteria</taxon>
        <taxon>Pseudomonadati</taxon>
        <taxon>Pseudomonadota</taxon>
        <taxon>Gammaproteobacteria</taxon>
        <taxon>Legionellales</taxon>
        <taxon>Legionellaceae</taxon>
        <taxon>Legionella</taxon>
    </lineage>
</organism>